<dbReference type="InterPro" id="IPR000086">
    <property type="entry name" value="NUDIX_hydrolase_dom"/>
</dbReference>
<dbReference type="SUPFAM" id="SSF55811">
    <property type="entry name" value="Nudix"/>
    <property type="match status" value="1"/>
</dbReference>
<proteinExistence type="predicted"/>
<keyword evidence="3" id="KW-1185">Reference proteome</keyword>
<dbReference type="Proteomes" id="UP000199050">
    <property type="component" value="Unassembled WGS sequence"/>
</dbReference>
<reference evidence="3" key="1">
    <citation type="submission" date="2016-10" db="EMBL/GenBank/DDBJ databases">
        <authorList>
            <person name="Varghese N."/>
            <person name="Submissions S."/>
        </authorList>
    </citation>
    <scope>NUCLEOTIDE SEQUENCE [LARGE SCALE GENOMIC DNA]</scope>
    <source>
        <strain evidence="3">CGMCC 1.11012</strain>
    </source>
</reference>
<sequence length="168" mass="18655">MRLRQMAVAFLFNEAGEMLFLQKKSGSRFLGGHLVPIGGHVEEGEFGDPRQACVREIAEETGLAEPDVGGLKLRYIINRLKAGQEIRIQYIFMGIVASGSRLVSGEEGELLWLEAGKLDGMHVTASTRAVLQHYFEHAVHNESIFTGTMHSLQGEPAMAWSVLEDWED</sequence>
<evidence type="ECO:0000313" key="3">
    <source>
        <dbReference type="Proteomes" id="UP000199050"/>
    </source>
</evidence>
<dbReference type="STRING" id="1174501.SAMN05216192_12120"/>
<dbReference type="Gene3D" id="3.90.79.10">
    <property type="entry name" value="Nucleoside Triphosphate Pyrophosphohydrolase"/>
    <property type="match status" value="1"/>
</dbReference>
<protein>
    <submittedName>
        <fullName evidence="2">8-oxo-dGTP diphosphatase</fullName>
    </submittedName>
</protein>
<gene>
    <name evidence="2" type="ORF">SAMN05216192_12120</name>
</gene>
<dbReference type="InterPro" id="IPR015797">
    <property type="entry name" value="NUDIX_hydrolase-like_dom_sf"/>
</dbReference>
<accession>A0A1G8VGM7</accession>
<dbReference type="AlphaFoldDB" id="A0A1G8VGM7"/>
<dbReference type="RefSeq" id="WP_090716013.1">
    <property type="nucleotide sequence ID" value="NZ_CBCSKY010000021.1"/>
</dbReference>
<feature type="domain" description="Nudix hydrolase" evidence="1">
    <location>
        <begin position="2"/>
        <end position="136"/>
    </location>
</feature>
<name>A0A1G8VGM7_9BACL</name>
<organism evidence="2 3">
    <name type="scientific">Paenibacillus typhae</name>
    <dbReference type="NCBI Taxonomy" id="1174501"/>
    <lineage>
        <taxon>Bacteria</taxon>
        <taxon>Bacillati</taxon>
        <taxon>Bacillota</taxon>
        <taxon>Bacilli</taxon>
        <taxon>Bacillales</taxon>
        <taxon>Paenibacillaceae</taxon>
        <taxon>Paenibacillus</taxon>
    </lineage>
</organism>
<dbReference type="Pfam" id="PF00293">
    <property type="entry name" value="NUDIX"/>
    <property type="match status" value="1"/>
</dbReference>
<dbReference type="OrthoDB" id="9804563at2"/>
<evidence type="ECO:0000259" key="1">
    <source>
        <dbReference type="PROSITE" id="PS51462"/>
    </source>
</evidence>
<dbReference type="PROSITE" id="PS51462">
    <property type="entry name" value="NUDIX"/>
    <property type="match status" value="1"/>
</dbReference>
<evidence type="ECO:0000313" key="2">
    <source>
        <dbReference type="EMBL" id="SDJ65064.1"/>
    </source>
</evidence>
<dbReference type="EMBL" id="FNDX01000021">
    <property type="protein sequence ID" value="SDJ65064.1"/>
    <property type="molecule type" value="Genomic_DNA"/>
</dbReference>